<feature type="binding site" evidence="3">
    <location>
        <position position="171"/>
    </location>
    <ligand>
        <name>substrate</name>
    </ligand>
</feature>
<dbReference type="EMBL" id="PRKW01000001">
    <property type="protein sequence ID" value="PPB50578.1"/>
    <property type="molecule type" value="Genomic_DNA"/>
</dbReference>
<comment type="caution">
    <text evidence="6">The sequence shown here is derived from an EMBL/GenBank/DDBJ whole genome shotgun (WGS) entry which is preliminary data.</text>
</comment>
<feature type="active site" description="Proton donor/acceptor" evidence="2">
    <location>
        <position position="249"/>
    </location>
</feature>
<comment type="cofactor">
    <cofactor evidence="3">
        <name>Zn(2+)</name>
        <dbReference type="ChEBI" id="CHEBI:29105"/>
    </cofactor>
    <text evidence="3">Binds 1 divalent metal cation per subunit.</text>
</comment>
<dbReference type="PRINTS" id="PR01790">
    <property type="entry name" value="SMP30FAMILY"/>
</dbReference>
<dbReference type="PANTHER" id="PTHR10907:SF47">
    <property type="entry name" value="REGUCALCIN"/>
    <property type="match status" value="1"/>
</dbReference>
<dbReference type="InterPro" id="IPR011042">
    <property type="entry name" value="6-blade_b-propeller_TolB-like"/>
</dbReference>
<evidence type="ECO:0000256" key="1">
    <source>
        <dbReference type="ARBA" id="ARBA00008853"/>
    </source>
</evidence>
<dbReference type="AlphaFoldDB" id="A0A2S5J180"/>
<name>A0A2S5J180_9MICC</name>
<gene>
    <name evidence="6" type="ORF">C4K88_01430</name>
</gene>
<dbReference type="PANTHER" id="PTHR10907">
    <property type="entry name" value="REGUCALCIN"/>
    <property type="match status" value="1"/>
</dbReference>
<feature type="binding site" evidence="3">
    <location>
        <position position="153"/>
    </location>
    <ligand>
        <name>substrate</name>
    </ligand>
</feature>
<protein>
    <submittedName>
        <fullName evidence="6">Gluconolactonase</fullName>
    </submittedName>
</protein>
<dbReference type="GO" id="GO:0004341">
    <property type="term" value="F:gluconolactonase activity"/>
    <property type="evidence" value="ECO:0007669"/>
    <property type="project" value="TreeGrafter"/>
</dbReference>
<sequence length="339" mass="35765">MRWPRAPSSWNSATPRRGSTRPAPAWGWPTRPPCRRTADAPLRPATSPSLPGGTVKAEQISDVCTFHGEGPYWDPRRGELLFVDMMEGDVLVRHEDGSLDRHSVHPRLAGVLRGRASGGYVIGVERGFVFADDSLSVIEQGPEAFGDTAVRMNDGGCDTAGRFLCGSMGWEGGFGAGSLYSLDADRTVSTLLTGLTVSNGLHFSPAGDTAFLSDTPTGRIDALGYDVDAGRFTDRRTFAVVEPALGMPDGMAIDAEGGIWTALYGGGAVARYDASGRLSEHIPLPVTNVTACAFGGEDLSTLFITTTQENIPEGSEPQAGALFAVEAGVTGAPLPMYRG</sequence>
<evidence type="ECO:0000313" key="6">
    <source>
        <dbReference type="EMBL" id="PPB50578.1"/>
    </source>
</evidence>
<dbReference type="OrthoDB" id="2633250at2"/>
<evidence type="ECO:0000313" key="7">
    <source>
        <dbReference type="Proteomes" id="UP000239297"/>
    </source>
</evidence>
<comment type="similarity">
    <text evidence="1">Belongs to the SMP-30/CGR1 family.</text>
</comment>
<keyword evidence="7" id="KW-1185">Reference proteome</keyword>
<evidence type="ECO:0000256" key="4">
    <source>
        <dbReference type="SAM" id="MobiDB-lite"/>
    </source>
</evidence>
<proteinExistence type="inferred from homology"/>
<feature type="region of interest" description="Disordered" evidence="4">
    <location>
        <begin position="1"/>
        <end position="54"/>
    </location>
</feature>
<evidence type="ECO:0000256" key="3">
    <source>
        <dbReference type="PIRSR" id="PIRSR605511-2"/>
    </source>
</evidence>
<dbReference type="Gene3D" id="2.120.10.30">
    <property type="entry name" value="TolB, C-terminal domain"/>
    <property type="match status" value="1"/>
</dbReference>
<accession>A0A2S5J180</accession>
<dbReference type="Pfam" id="PF08450">
    <property type="entry name" value="SGL"/>
    <property type="match status" value="1"/>
</dbReference>
<dbReference type="SUPFAM" id="SSF63829">
    <property type="entry name" value="Calcium-dependent phosphotriesterase"/>
    <property type="match status" value="1"/>
</dbReference>
<dbReference type="GO" id="GO:0005509">
    <property type="term" value="F:calcium ion binding"/>
    <property type="evidence" value="ECO:0007669"/>
    <property type="project" value="TreeGrafter"/>
</dbReference>
<organism evidence="6 7">
    <name type="scientific">Arthrobacter pityocampae</name>
    <dbReference type="NCBI Taxonomy" id="547334"/>
    <lineage>
        <taxon>Bacteria</taxon>
        <taxon>Bacillati</taxon>
        <taxon>Actinomycetota</taxon>
        <taxon>Actinomycetes</taxon>
        <taxon>Micrococcales</taxon>
        <taxon>Micrococcaceae</taxon>
        <taxon>Arthrobacter</taxon>
    </lineage>
</organism>
<feature type="binding site" evidence="3">
    <location>
        <position position="69"/>
    </location>
    <ligand>
        <name>a divalent metal cation</name>
        <dbReference type="ChEBI" id="CHEBI:60240"/>
    </ligand>
</feature>
<reference evidence="6 7" key="1">
    <citation type="journal article" date="2014" name="Int. J. Syst. Evol. Microbiol.">
        <title>Arthrobacter pityocampae sp. nov., isolated from Thaumetopoea pityocampa (Lep., Thaumetopoeidae).</title>
        <authorList>
            <person name="Ince I.A."/>
            <person name="Demirbag Z."/>
            <person name="Kati H."/>
        </authorList>
    </citation>
    <scope>NUCLEOTIDE SEQUENCE [LARGE SCALE GENOMIC DNA]</scope>
    <source>
        <strain evidence="6 7">Tp2</strain>
    </source>
</reference>
<feature type="binding site" evidence="3">
    <location>
        <position position="151"/>
    </location>
    <ligand>
        <name>substrate</name>
    </ligand>
</feature>
<dbReference type="GO" id="GO:0019853">
    <property type="term" value="P:L-ascorbic acid biosynthetic process"/>
    <property type="evidence" value="ECO:0007669"/>
    <property type="project" value="TreeGrafter"/>
</dbReference>
<evidence type="ECO:0000256" key="2">
    <source>
        <dbReference type="PIRSR" id="PIRSR605511-1"/>
    </source>
</evidence>
<dbReference type="InterPro" id="IPR013658">
    <property type="entry name" value="SGL"/>
</dbReference>
<feature type="binding site" evidence="3">
    <location>
        <position position="249"/>
    </location>
    <ligand>
        <name>a divalent metal cation</name>
        <dbReference type="ChEBI" id="CHEBI:60240"/>
    </ligand>
</feature>
<dbReference type="Proteomes" id="UP000239297">
    <property type="component" value="Unassembled WGS sequence"/>
</dbReference>
<feature type="binding site" evidence="3">
    <location>
        <position position="199"/>
    </location>
    <ligand>
        <name>a divalent metal cation</name>
        <dbReference type="ChEBI" id="CHEBI:60240"/>
    </ligand>
</feature>
<evidence type="ECO:0000259" key="5">
    <source>
        <dbReference type="Pfam" id="PF08450"/>
    </source>
</evidence>
<dbReference type="InterPro" id="IPR005511">
    <property type="entry name" value="SMP-30"/>
</dbReference>
<keyword evidence="3" id="KW-0479">Metal-binding</keyword>
<feature type="domain" description="SMP-30/Gluconolactonase/LRE-like region" evidence="5">
    <location>
        <begin position="68"/>
        <end position="307"/>
    </location>
</feature>
<keyword evidence="3" id="KW-0862">Zinc</keyword>